<accession>A0ACB8EJJ2</accession>
<dbReference type="EMBL" id="CM037616">
    <property type="protein sequence ID" value="KAH7992655.1"/>
    <property type="molecule type" value="Genomic_DNA"/>
</dbReference>
<dbReference type="Proteomes" id="UP000827872">
    <property type="component" value="Linkage Group LG03"/>
</dbReference>
<organism evidence="1 2">
    <name type="scientific">Sphaerodactylus townsendi</name>
    <dbReference type="NCBI Taxonomy" id="933632"/>
    <lineage>
        <taxon>Eukaryota</taxon>
        <taxon>Metazoa</taxon>
        <taxon>Chordata</taxon>
        <taxon>Craniata</taxon>
        <taxon>Vertebrata</taxon>
        <taxon>Euteleostomi</taxon>
        <taxon>Lepidosauria</taxon>
        <taxon>Squamata</taxon>
        <taxon>Bifurcata</taxon>
        <taxon>Gekkota</taxon>
        <taxon>Sphaerodactylidae</taxon>
        <taxon>Sphaerodactylus</taxon>
    </lineage>
</organism>
<keyword evidence="2" id="KW-1185">Reference proteome</keyword>
<evidence type="ECO:0000313" key="1">
    <source>
        <dbReference type="EMBL" id="KAH7992655.1"/>
    </source>
</evidence>
<evidence type="ECO:0000313" key="2">
    <source>
        <dbReference type="Proteomes" id="UP000827872"/>
    </source>
</evidence>
<proteinExistence type="predicted"/>
<sequence length="146" mass="15941">MPQHGGSVRKNPKATGEPQSPPGVGGAQQEHLEVDGGGSTFAQGWECTWRPRWAPHAPLPGPAQRHWSVTLPNHWTFTHWCMAEQRRHAGPGWRKALSPYLCPVCALPPDVHRSPTELIQVVSSEGYNDGQLSPVMDSASRAPDAE</sequence>
<name>A0ACB8EJJ2_9SAUR</name>
<gene>
    <name evidence="1" type="ORF">K3G42_025737</name>
</gene>
<protein>
    <submittedName>
        <fullName evidence="1">Uncharacterized protein</fullName>
    </submittedName>
</protein>
<comment type="caution">
    <text evidence="1">The sequence shown here is derived from an EMBL/GenBank/DDBJ whole genome shotgun (WGS) entry which is preliminary data.</text>
</comment>
<reference evidence="1" key="1">
    <citation type="submission" date="2021-08" db="EMBL/GenBank/DDBJ databases">
        <title>The first chromosome-level gecko genome reveals the dynamic sex chromosomes of Neotropical dwarf geckos (Sphaerodactylidae: Sphaerodactylus).</title>
        <authorList>
            <person name="Pinto B.J."/>
            <person name="Keating S.E."/>
            <person name="Gamble T."/>
        </authorList>
    </citation>
    <scope>NUCLEOTIDE SEQUENCE</scope>
    <source>
        <strain evidence="1">TG3544</strain>
    </source>
</reference>